<evidence type="ECO:0008006" key="3">
    <source>
        <dbReference type="Google" id="ProtNLM"/>
    </source>
</evidence>
<keyword evidence="2" id="KW-1185">Reference proteome</keyword>
<sequence length="69" mass="8165">MIAIIDVRSFSLNFEINAILFDENFAIQCRQLFEHNISLSREITHDIYANRPLWTKIREAFSRLLSPLL</sequence>
<reference evidence="1 2" key="1">
    <citation type="submission" date="2016-07" db="EMBL/GenBank/DDBJ databases">
        <title>Caryophanon tenue genome sequencing.</title>
        <authorList>
            <person name="Verma A."/>
            <person name="Pal Y."/>
            <person name="Krishnamurthi S."/>
        </authorList>
    </citation>
    <scope>NUCLEOTIDE SEQUENCE [LARGE SCALE GENOMIC DNA]</scope>
    <source>
        <strain evidence="1 2">DSM 14152</strain>
    </source>
</reference>
<evidence type="ECO:0000313" key="1">
    <source>
        <dbReference type="EMBL" id="OCS84709.1"/>
    </source>
</evidence>
<protein>
    <recommendedName>
        <fullName evidence="3">Cardiolipin synthetase</fullName>
    </recommendedName>
</protein>
<dbReference type="AlphaFoldDB" id="A0A1C0YC52"/>
<dbReference type="OrthoDB" id="9762009at2"/>
<dbReference type="RefSeq" id="WP_066546015.1">
    <property type="nucleotide sequence ID" value="NZ_MASJ01000023.1"/>
</dbReference>
<comment type="caution">
    <text evidence="1">The sequence shown here is derived from an EMBL/GenBank/DDBJ whole genome shotgun (WGS) entry which is preliminary data.</text>
</comment>
<dbReference type="EMBL" id="MASJ01000023">
    <property type="protein sequence ID" value="OCS84709.1"/>
    <property type="molecule type" value="Genomic_DNA"/>
</dbReference>
<evidence type="ECO:0000313" key="2">
    <source>
        <dbReference type="Proteomes" id="UP000093199"/>
    </source>
</evidence>
<name>A0A1C0YC52_9BACL</name>
<accession>A0A1C0YC52</accession>
<organism evidence="1 2">
    <name type="scientific">Caryophanon tenue</name>
    <dbReference type="NCBI Taxonomy" id="33978"/>
    <lineage>
        <taxon>Bacteria</taxon>
        <taxon>Bacillati</taxon>
        <taxon>Bacillota</taxon>
        <taxon>Bacilli</taxon>
        <taxon>Bacillales</taxon>
        <taxon>Caryophanaceae</taxon>
        <taxon>Caryophanon</taxon>
    </lineage>
</organism>
<dbReference type="STRING" id="33978.A6M13_03795"/>
<gene>
    <name evidence="1" type="ORF">A6M13_03795</name>
</gene>
<proteinExistence type="predicted"/>
<dbReference type="SUPFAM" id="SSF56024">
    <property type="entry name" value="Phospholipase D/nuclease"/>
    <property type="match status" value="1"/>
</dbReference>
<dbReference type="Proteomes" id="UP000093199">
    <property type="component" value="Unassembled WGS sequence"/>
</dbReference>